<name>A0A2S7VAB2_PHOAN</name>
<dbReference type="Pfam" id="PF01051">
    <property type="entry name" value="Rep3_N"/>
    <property type="match status" value="1"/>
</dbReference>
<dbReference type="Proteomes" id="UP000238730">
    <property type="component" value="Unassembled WGS sequence"/>
</dbReference>
<proteinExistence type="inferred from homology"/>
<evidence type="ECO:0000259" key="2">
    <source>
        <dbReference type="Pfam" id="PF01051"/>
    </source>
</evidence>
<evidence type="ECO:0000256" key="1">
    <source>
        <dbReference type="ARBA" id="ARBA00038283"/>
    </source>
</evidence>
<geneLocation type="plasmid" evidence="3">
    <name>p1</name>
</geneLocation>
<dbReference type="OrthoDB" id="5810823at2"/>
<comment type="similarity">
    <text evidence="1">Belongs to the initiator RepB protein family.</text>
</comment>
<dbReference type="InterPro" id="IPR036390">
    <property type="entry name" value="WH_DNA-bd_sf"/>
</dbReference>
<dbReference type="InterPro" id="IPR036388">
    <property type="entry name" value="WH-like_DNA-bd_sf"/>
</dbReference>
<dbReference type="Gene3D" id="1.10.10.10">
    <property type="entry name" value="Winged helix-like DNA-binding domain superfamily/Winged helix DNA-binding domain"/>
    <property type="match status" value="2"/>
</dbReference>
<evidence type="ECO:0000313" key="3">
    <source>
        <dbReference type="EMBL" id="PQJ58480.1"/>
    </source>
</evidence>
<comment type="caution">
    <text evidence="3">The sequence shown here is derived from an EMBL/GenBank/DDBJ whole genome shotgun (WGS) entry which is preliminary data.</text>
</comment>
<dbReference type="InterPro" id="IPR000525">
    <property type="entry name" value="Initiator_Rep_WH1"/>
</dbReference>
<dbReference type="AlphaFoldDB" id="A0A2S7VAB2"/>
<dbReference type="RefSeq" id="WP_105062739.1">
    <property type="nucleotide sequence ID" value="NZ_MSCJ01000004.1"/>
</dbReference>
<reference evidence="3 4" key="1">
    <citation type="submission" date="2016-12" db="EMBL/GenBank/DDBJ databases">
        <title>Diversity of luminous bacteria.</title>
        <authorList>
            <person name="Yoshizawa S."/>
            <person name="Kogure K."/>
        </authorList>
    </citation>
    <scope>NUCLEOTIDE SEQUENCE [LARGE SCALE GENOMIC DNA]</scope>
    <source>
        <strain evidence="3 4">LC1-200</strain>
        <plasmid evidence="3">p1</plasmid>
    </source>
</reference>
<protein>
    <submittedName>
        <fullName evidence="3">RepB family plasmid replication initiator protein</fullName>
    </submittedName>
</protein>
<organism evidence="3 4">
    <name type="scientific">Photobacterium angustum</name>
    <dbReference type="NCBI Taxonomy" id="661"/>
    <lineage>
        <taxon>Bacteria</taxon>
        <taxon>Pseudomonadati</taxon>
        <taxon>Pseudomonadota</taxon>
        <taxon>Gammaproteobacteria</taxon>
        <taxon>Vibrionales</taxon>
        <taxon>Vibrionaceae</taxon>
        <taxon>Photobacterium</taxon>
    </lineage>
</organism>
<gene>
    <name evidence="3" type="ORF">BTO08_22225</name>
</gene>
<dbReference type="GO" id="GO:0006270">
    <property type="term" value="P:DNA replication initiation"/>
    <property type="evidence" value="ECO:0007669"/>
    <property type="project" value="InterPro"/>
</dbReference>
<dbReference type="SUPFAM" id="SSF46785">
    <property type="entry name" value="Winged helix' DNA-binding domain"/>
    <property type="match status" value="2"/>
</dbReference>
<sequence>MTNNTRDQRFQVTTANTNELPKTFFRKSHELVFSQLSLTAREHDMMALFLSRLNREHWLDFIEKRDIYAPQYTFSGVVLKEWFGLSSKQLYPTLRPVAERLASRKVGLSNDQSEEFDFIPLFARVKYHKGSLTIVPNTELIHAYVDYSAGYAQINHHSFRSLKTEHSKRLYAFLSLFKDTNTKLHQQSIESLHGLYGLLDEKGKLLKKSYGQNKVFIDRCIKKPIEEMANSTDVLKELRFLVDEETGNFGFKPIYHGKKIIAIEFLYQWVSSNNQAEKQAREALAEETVPDNPMLMLAREAYQIMMAYPLEGELTDKHKLALQAVNMGIVTLPEDMPMDDIFSHKLNQIYA</sequence>
<feature type="domain" description="Initiator Rep protein WH1" evidence="2">
    <location>
        <begin position="26"/>
        <end position="174"/>
    </location>
</feature>
<dbReference type="EMBL" id="MSCJ01000004">
    <property type="protein sequence ID" value="PQJ58480.1"/>
    <property type="molecule type" value="Genomic_DNA"/>
</dbReference>
<dbReference type="GO" id="GO:0003887">
    <property type="term" value="F:DNA-directed DNA polymerase activity"/>
    <property type="evidence" value="ECO:0007669"/>
    <property type="project" value="InterPro"/>
</dbReference>
<accession>A0A2S7VAB2</accession>
<evidence type="ECO:0000313" key="4">
    <source>
        <dbReference type="Proteomes" id="UP000238730"/>
    </source>
</evidence>
<keyword evidence="3" id="KW-0614">Plasmid</keyword>